<evidence type="ECO:0000256" key="12">
    <source>
        <dbReference type="ARBA" id="ARBA00047973"/>
    </source>
</evidence>
<reference evidence="13 14" key="1">
    <citation type="submission" date="2023-07" db="EMBL/GenBank/DDBJ databases">
        <title>Genomic Encyclopedia of Type Strains, Phase IV (KMG-IV): sequencing the most valuable type-strain genomes for metagenomic binning, comparative biology and taxonomic classification.</title>
        <authorList>
            <person name="Goeker M."/>
        </authorList>
    </citation>
    <scope>NUCLEOTIDE SEQUENCE [LARGE SCALE GENOMIC DNA]</scope>
    <source>
        <strain evidence="13 14">DSM 16784</strain>
    </source>
</reference>
<dbReference type="Proteomes" id="UP001230220">
    <property type="component" value="Unassembled WGS sequence"/>
</dbReference>
<dbReference type="InterPro" id="IPR005493">
    <property type="entry name" value="RraA/RraA-like"/>
</dbReference>
<dbReference type="Gene3D" id="3.50.30.40">
    <property type="entry name" value="Ribonuclease E inhibitor RraA/RraA-like"/>
    <property type="match status" value="1"/>
</dbReference>
<dbReference type="EC" id="4.1.1.112" evidence="6"/>
<evidence type="ECO:0000256" key="3">
    <source>
        <dbReference type="ARBA" id="ARBA00008621"/>
    </source>
</evidence>
<evidence type="ECO:0000256" key="1">
    <source>
        <dbReference type="ARBA" id="ARBA00001342"/>
    </source>
</evidence>
<sequence length="234" mass="26308">MKNQKIEKLKDFDTPSITNVVATYPDKDYCLGLYHPWNEAWYTNQDAKCMYPELGRTVGYAVTCTYGLPDTNFTRLGFADVLRAVDKMPKPVILVLKQNFPDEIKHKNGLLGGNMMTALKSVGVVGVISDGPSRDVDEIRPLEMQYMLSGVTAGHGKWAVQSVNTGVEVFGMQVTPGEIIHMDENGAVKFPNEHLDEVIERAQGLAEFEEKRQRMMRETNDVEEIIKIMSGIYD</sequence>
<protein>
    <recommendedName>
        <fullName evidence="7">Putative 4-hydroxy-4-methyl-2-oxoglutarate aldolase</fullName>
        <ecNumber evidence="6">4.1.1.112</ecNumber>
        <ecNumber evidence="5">4.1.3.17</ecNumber>
    </recommendedName>
    <alternativeName>
        <fullName evidence="11">Oxaloacetate decarboxylase</fullName>
    </alternativeName>
    <alternativeName>
        <fullName evidence="9">Regulator of ribonuclease activity homolog</fullName>
    </alternativeName>
    <alternativeName>
        <fullName evidence="10">RraA-like protein</fullName>
    </alternativeName>
</protein>
<name>A0ABU0DYB8_9FIRM</name>
<comment type="catalytic activity">
    <reaction evidence="12">
        <text>oxaloacetate + H(+) = pyruvate + CO2</text>
        <dbReference type="Rhea" id="RHEA:15641"/>
        <dbReference type="ChEBI" id="CHEBI:15361"/>
        <dbReference type="ChEBI" id="CHEBI:15378"/>
        <dbReference type="ChEBI" id="CHEBI:16452"/>
        <dbReference type="ChEBI" id="CHEBI:16526"/>
        <dbReference type="EC" id="4.1.1.112"/>
    </reaction>
</comment>
<evidence type="ECO:0000256" key="5">
    <source>
        <dbReference type="ARBA" id="ARBA00012213"/>
    </source>
</evidence>
<dbReference type="Pfam" id="PF03737">
    <property type="entry name" value="RraA-like"/>
    <property type="match status" value="1"/>
</dbReference>
<comment type="subunit">
    <text evidence="4">Homotrimer.</text>
</comment>
<proteinExistence type="inferred from homology"/>
<organism evidence="13 14">
    <name type="scientific">Breznakia pachnodae</name>
    <dbReference type="NCBI Taxonomy" id="265178"/>
    <lineage>
        <taxon>Bacteria</taxon>
        <taxon>Bacillati</taxon>
        <taxon>Bacillota</taxon>
        <taxon>Erysipelotrichia</taxon>
        <taxon>Erysipelotrichales</taxon>
        <taxon>Erysipelotrichaceae</taxon>
        <taxon>Breznakia</taxon>
    </lineage>
</organism>
<dbReference type="InterPro" id="IPR036704">
    <property type="entry name" value="RraA/RraA-like_sf"/>
</dbReference>
<dbReference type="EC" id="4.1.3.17" evidence="5"/>
<dbReference type="PANTHER" id="PTHR33254">
    <property type="entry name" value="4-HYDROXY-4-METHYL-2-OXOGLUTARATE ALDOLASE 3-RELATED"/>
    <property type="match status" value="1"/>
</dbReference>
<comment type="cofactor">
    <cofactor evidence="2">
        <name>a divalent metal cation</name>
        <dbReference type="ChEBI" id="CHEBI:60240"/>
    </cofactor>
</comment>
<evidence type="ECO:0000256" key="2">
    <source>
        <dbReference type="ARBA" id="ARBA00001968"/>
    </source>
</evidence>
<evidence type="ECO:0000256" key="7">
    <source>
        <dbReference type="ARBA" id="ARBA00016549"/>
    </source>
</evidence>
<comment type="catalytic activity">
    <reaction evidence="1">
        <text>4-hydroxy-4-methyl-2-oxoglutarate = 2 pyruvate</text>
        <dbReference type="Rhea" id="RHEA:22748"/>
        <dbReference type="ChEBI" id="CHEBI:15361"/>
        <dbReference type="ChEBI" id="CHEBI:58276"/>
        <dbReference type="EC" id="4.1.3.17"/>
    </reaction>
</comment>
<comment type="similarity">
    <text evidence="3">Belongs to the class II aldolase/RraA-like family.</text>
</comment>
<evidence type="ECO:0000313" key="14">
    <source>
        <dbReference type="Proteomes" id="UP001230220"/>
    </source>
</evidence>
<evidence type="ECO:0000256" key="8">
    <source>
        <dbReference type="ARBA" id="ARBA00025046"/>
    </source>
</evidence>
<dbReference type="SUPFAM" id="SSF89562">
    <property type="entry name" value="RraA-like"/>
    <property type="match status" value="1"/>
</dbReference>
<evidence type="ECO:0000256" key="9">
    <source>
        <dbReference type="ARBA" id="ARBA00029596"/>
    </source>
</evidence>
<evidence type="ECO:0000256" key="6">
    <source>
        <dbReference type="ARBA" id="ARBA00012947"/>
    </source>
</evidence>
<evidence type="ECO:0000256" key="11">
    <source>
        <dbReference type="ARBA" id="ARBA00032305"/>
    </source>
</evidence>
<evidence type="ECO:0000256" key="10">
    <source>
        <dbReference type="ARBA" id="ARBA00030169"/>
    </source>
</evidence>
<evidence type="ECO:0000313" key="13">
    <source>
        <dbReference type="EMBL" id="MDQ0359632.1"/>
    </source>
</evidence>
<dbReference type="RefSeq" id="WP_307404910.1">
    <property type="nucleotide sequence ID" value="NZ_JAUSUR010000001.1"/>
</dbReference>
<accession>A0ABU0DYB8</accession>
<gene>
    <name evidence="13" type="ORF">J2S15_000363</name>
</gene>
<evidence type="ECO:0000256" key="4">
    <source>
        <dbReference type="ARBA" id="ARBA00011233"/>
    </source>
</evidence>
<dbReference type="PANTHER" id="PTHR33254:SF4">
    <property type="entry name" value="4-HYDROXY-4-METHYL-2-OXOGLUTARATE ALDOLASE 3-RELATED"/>
    <property type="match status" value="1"/>
</dbReference>
<comment type="function">
    <text evidence="8">Catalyzes the aldol cleavage of 4-hydroxy-4-methyl-2-oxoglutarate (HMG) into 2 molecules of pyruvate. Also contains a secondary oxaloacetate (OAA) decarboxylase activity due to the common pyruvate enolate transition state formed following C-C bond cleavage in the retro-aldol and decarboxylation reactions.</text>
</comment>
<keyword evidence="14" id="KW-1185">Reference proteome</keyword>
<dbReference type="EMBL" id="JAUSUR010000001">
    <property type="protein sequence ID" value="MDQ0359632.1"/>
    <property type="molecule type" value="Genomic_DNA"/>
</dbReference>
<comment type="caution">
    <text evidence="13">The sequence shown here is derived from an EMBL/GenBank/DDBJ whole genome shotgun (WGS) entry which is preliminary data.</text>
</comment>